<dbReference type="AlphaFoldDB" id="A0A0V0HQI3"/>
<proteinExistence type="predicted"/>
<sequence>MSHSKNMIILKNAIYFNHGVFLPSCELHPLVWRRIQIELLVPNLIDNNCDRTALTNLFLLTRSLISFIGRSFF</sequence>
<accession>A0A0V0HQI3</accession>
<dbReference type="EMBL" id="GEDG01016402">
    <property type="protein sequence ID" value="JAP22591.1"/>
    <property type="molecule type" value="Transcribed_RNA"/>
</dbReference>
<protein>
    <submittedName>
        <fullName evidence="1">Putative ovule protein</fullName>
    </submittedName>
</protein>
<evidence type="ECO:0000313" key="1">
    <source>
        <dbReference type="EMBL" id="JAP22591.1"/>
    </source>
</evidence>
<name>A0A0V0HQI3_SOLCH</name>
<reference evidence="1" key="1">
    <citation type="submission" date="2015-12" db="EMBL/GenBank/DDBJ databases">
        <title>Gene expression during late stages of embryo sac development: a critical building block for successful pollen-pistil interactions.</title>
        <authorList>
            <person name="Liu Y."/>
            <person name="Joly V."/>
            <person name="Sabar M."/>
            <person name="Matton D.P."/>
        </authorList>
    </citation>
    <scope>NUCLEOTIDE SEQUENCE</scope>
</reference>
<organism evidence="1">
    <name type="scientific">Solanum chacoense</name>
    <name type="common">Chaco potato</name>
    <dbReference type="NCBI Taxonomy" id="4108"/>
    <lineage>
        <taxon>Eukaryota</taxon>
        <taxon>Viridiplantae</taxon>
        <taxon>Streptophyta</taxon>
        <taxon>Embryophyta</taxon>
        <taxon>Tracheophyta</taxon>
        <taxon>Spermatophyta</taxon>
        <taxon>Magnoliopsida</taxon>
        <taxon>eudicotyledons</taxon>
        <taxon>Gunneridae</taxon>
        <taxon>Pentapetalae</taxon>
        <taxon>asterids</taxon>
        <taxon>lamiids</taxon>
        <taxon>Solanales</taxon>
        <taxon>Solanaceae</taxon>
        <taxon>Solanoideae</taxon>
        <taxon>Solaneae</taxon>
        <taxon>Solanum</taxon>
    </lineage>
</organism>